<dbReference type="GO" id="GO:0004803">
    <property type="term" value="F:transposase activity"/>
    <property type="evidence" value="ECO:0007669"/>
    <property type="project" value="InterPro"/>
</dbReference>
<dbReference type="Gene3D" id="3.30.70.1290">
    <property type="entry name" value="Transposase IS200-like"/>
    <property type="match status" value="1"/>
</dbReference>
<dbReference type="EMBL" id="MEXB01000017">
    <property type="protein sequence ID" value="OGC87864.1"/>
    <property type="molecule type" value="Genomic_DNA"/>
</dbReference>
<dbReference type="PANTHER" id="PTHR34322">
    <property type="entry name" value="TRANSPOSASE, Y1_TNP DOMAIN-CONTAINING"/>
    <property type="match status" value="1"/>
</dbReference>
<dbReference type="PANTHER" id="PTHR34322:SF2">
    <property type="entry name" value="TRANSPOSASE IS200-LIKE DOMAIN-CONTAINING PROTEIN"/>
    <property type="match status" value="1"/>
</dbReference>
<gene>
    <name evidence="2" type="ORF">A2419_02315</name>
</gene>
<reference evidence="2 3" key="1">
    <citation type="journal article" date="2016" name="Nat. Commun.">
        <title>Thousands of microbial genomes shed light on interconnected biogeochemical processes in an aquifer system.</title>
        <authorList>
            <person name="Anantharaman K."/>
            <person name="Brown C.T."/>
            <person name="Hug L.A."/>
            <person name="Sharon I."/>
            <person name="Castelle C.J."/>
            <person name="Probst A.J."/>
            <person name="Thomas B.C."/>
            <person name="Singh A."/>
            <person name="Wilkins M.J."/>
            <person name="Karaoz U."/>
            <person name="Brodie E.L."/>
            <person name="Williams K.H."/>
            <person name="Hubbard S.S."/>
            <person name="Banfield J.F."/>
        </authorList>
    </citation>
    <scope>NUCLEOTIDE SEQUENCE [LARGE SCALE GENOMIC DNA]</scope>
</reference>
<proteinExistence type="predicted"/>
<name>A0A1F4Y1X6_9BACT</name>
<sequence>MQQTDYERFQALLYIANSNLAIRFEDIKRQGSTLLDFYTLERERTFVDIYAYVLMPNHFHILIKQKHQNGISQFMHKLSTAYTMYFNIRNERTGALFQGRYKAKHVDEDRYLKYLISYIHLNPIKLIEPSWKETRIQDKSAAKDYLNTYTYSSYLDFIGQIRPENAILPHEYSPSYFAELRSFEYEVIDWLSYRD</sequence>
<dbReference type="GO" id="GO:0003677">
    <property type="term" value="F:DNA binding"/>
    <property type="evidence" value="ECO:0007669"/>
    <property type="project" value="InterPro"/>
</dbReference>
<protein>
    <recommendedName>
        <fullName evidence="1">Transposase IS200-like domain-containing protein</fullName>
    </recommendedName>
</protein>
<dbReference type="SUPFAM" id="SSF143422">
    <property type="entry name" value="Transposase IS200-like"/>
    <property type="match status" value="1"/>
</dbReference>
<dbReference type="Pfam" id="PF01797">
    <property type="entry name" value="Y1_Tnp"/>
    <property type="match status" value="1"/>
</dbReference>
<dbReference type="Proteomes" id="UP000176568">
    <property type="component" value="Unassembled WGS sequence"/>
</dbReference>
<dbReference type="AlphaFoldDB" id="A0A1F4Y1X6"/>
<evidence type="ECO:0000313" key="3">
    <source>
        <dbReference type="Proteomes" id="UP000176568"/>
    </source>
</evidence>
<dbReference type="STRING" id="1797247.A2419_02315"/>
<evidence type="ECO:0000259" key="1">
    <source>
        <dbReference type="SMART" id="SM01321"/>
    </source>
</evidence>
<dbReference type="InterPro" id="IPR002686">
    <property type="entry name" value="Transposase_17"/>
</dbReference>
<comment type="caution">
    <text evidence="2">The sequence shown here is derived from an EMBL/GenBank/DDBJ whole genome shotgun (WGS) entry which is preliminary data.</text>
</comment>
<dbReference type="InterPro" id="IPR036515">
    <property type="entry name" value="Transposase_17_sf"/>
</dbReference>
<dbReference type="SMART" id="SM01321">
    <property type="entry name" value="Y1_Tnp"/>
    <property type="match status" value="1"/>
</dbReference>
<organism evidence="2 3">
    <name type="scientific">Candidatus Adlerbacteria bacterium RIFOXYC1_FULL_48_26</name>
    <dbReference type="NCBI Taxonomy" id="1797247"/>
    <lineage>
        <taxon>Bacteria</taxon>
        <taxon>Candidatus Adleribacteriota</taxon>
    </lineage>
</organism>
<feature type="domain" description="Transposase IS200-like" evidence="1">
    <location>
        <begin position="9"/>
        <end position="122"/>
    </location>
</feature>
<dbReference type="GO" id="GO:0006313">
    <property type="term" value="P:DNA transposition"/>
    <property type="evidence" value="ECO:0007669"/>
    <property type="project" value="InterPro"/>
</dbReference>
<evidence type="ECO:0000313" key="2">
    <source>
        <dbReference type="EMBL" id="OGC87864.1"/>
    </source>
</evidence>
<accession>A0A1F4Y1X6</accession>